<accession>A0A1L9WQK8</accession>
<evidence type="ECO:0000313" key="2">
    <source>
        <dbReference type="EMBL" id="OJJ98456.1"/>
    </source>
</evidence>
<dbReference type="GO" id="GO:0005576">
    <property type="term" value="C:extracellular region"/>
    <property type="evidence" value="ECO:0007669"/>
    <property type="project" value="TreeGrafter"/>
</dbReference>
<dbReference type="Pfam" id="PF12296">
    <property type="entry name" value="HsbA"/>
    <property type="match status" value="1"/>
</dbReference>
<dbReference type="EMBL" id="KV878980">
    <property type="protein sequence ID" value="OJJ98456.1"/>
    <property type="molecule type" value="Genomic_DNA"/>
</dbReference>
<feature type="signal peptide" evidence="1">
    <location>
        <begin position="1"/>
        <end position="21"/>
    </location>
</feature>
<feature type="chain" id="PRO_5012612005" description="Antigenic cell wall galactomannoprotein" evidence="1">
    <location>
        <begin position="22"/>
        <end position="194"/>
    </location>
</feature>
<reference evidence="3" key="1">
    <citation type="journal article" date="2017" name="Genome Biol.">
        <title>Comparative genomics reveals high biological diversity and specific adaptations in the industrially and medically important fungal genus Aspergillus.</title>
        <authorList>
            <person name="de Vries R.P."/>
            <person name="Riley R."/>
            <person name="Wiebenga A."/>
            <person name="Aguilar-Osorio G."/>
            <person name="Amillis S."/>
            <person name="Uchima C.A."/>
            <person name="Anderluh G."/>
            <person name="Asadollahi M."/>
            <person name="Askin M."/>
            <person name="Barry K."/>
            <person name="Battaglia E."/>
            <person name="Bayram O."/>
            <person name="Benocci T."/>
            <person name="Braus-Stromeyer S.A."/>
            <person name="Caldana C."/>
            <person name="Canovas D."/>
            <person name="Cerqueira G.C."/>
            <person name="Chen F."/>
            <person name="Chen W."/>
            <person name="Choi C."/>
            <person name="Clum A."/>
            <person name="Dos Santos R.A."/>
            <person name="Damasio A.R."/>
            <person name="Diallinas G."/>
            <person name="Emri T."/>
            <person name="Fekete E."/>
            <person name="Flipphi M."/>
            <person name="Freyberg S."/>
            <person name="Gallo A."/>
            <person name="Gournas C."/>
            <person name="Habgood R."/>
            <person name="Hainaut M."/>
            <person name="Harispe M.L."/>
            <person name="Henrissat B."/>
            <person name="Hilden K.S."/>
            <person name="Hope R."/>
            <person name="Hossain A."/>
            <person name="Karabika E."/>
            <person name="Karaffa L."/>
            <person name="Karanyi Z."/>
            <person name="Krasevec N."/>
            <person name="Kuo A."/>
            <person name="Kusch H."/>
            <person name="LaButti K."/>
            <person name="Lagendijk E.L."/>
            <person name="Lapidus A."/>
            <person name="Levasseur A."/>
            <person name="Lindquist E."/>
            <person name="Lipzen A."/>
            <person name="Logrieco A.F."/>
            <person name="MacCabe A."/>
            <person name="Maekelae M.R."/>
            <person name="Malavazi I."/>
            <person name="Melin P."/>
            <person name="Meyer V."/>
            <person name="Mielnichuk N."/>
            <person name="Miskei M."/>
            <person name="Molnar A.P."/>
            <person name="Mule G."/>
            <person name="Ngan C.Y."/>
            <person name="Orejas M."/>
            <person name="Orosz E."/>
            <person name="Ouedraogo J.P."/>
            <person name="Overkamp K.M."/>
            <person name="Park H.-S."/>
            <person name="Perrone G."/>
            <person name="Piumi F."/>
            <person name="Punt P.J."/>
            <person name="Ram A.F."/>
            <person name="Ramon A."/>
            <person name="Rauscher S."/>
            <person name="Record E."/>
            <person name="Riano-Pachon D.M."/>
            <person name="Robert V."/>
            <person name="Roehrig J."/>
            <person name="Ruller R."/>
            <person name="Salamov A."/>
            <person name="Salih N.S."/>
            <person name="Samson R.A."/>
            <person name="Sandor E."/>
            <person name="Sanguinetti M."/>
            <person name="Schuetze T."/>
            <person name="Sepcic K."/>
            <person name="Shelest E."/>
            <person name="Sherlock G."/>
            <person name="Sophianopoulou V."/>
            <person name="Squina F.M."/>
            <person name="Sun H."/>
            <person name="Susca A."/>
            <person name="Todd R.B."/>
            <person name="Tsang A."/>
            <person name="Unkles S.E."/>
            <person name="van de Wiele N."/>
            <person name="van Rossen-Uffink D."/>
            <person name="Oliveira J.V."/>
            <person name="Vesth T.C."/>
            <person name="Visser J."/>
            <person name="Yu J.-H."/>
            <person name="Zhou M."/>
            <person name="Andersen M.R."/>
            <person name="Archer D.B."/>
            <person name="Baker S.E."/>
            <person name="Benoit I."/>
            <person name="Brakhage A.A."/>
            <person name="Braus G.H."/>
            <person name="Fischer R."/>
            <person name="Frisvad J.C."/>
            <person name="Goldman G.H."/>
            <person name="Houbraken J."/>
            <person name="Oakley B."/>
            <person name="Pocsi I."/>
            <person name="Scazzocchio C."/>
            <person name="Seiboth B."/>
            <person name="vanKuyk P.A."/>
            <person name="Wortman J."/>
            <person name="Dyer P.S."/>
            <person name="Grigoriev I.V."/>
        </authorList>
    </citation>
    <scope>NUCLEOTIDE SEQUENCE [LARGE SCALE GENOMIC DNA]</scope>
    <source>
        <strain evidence="3">ATCC 16872 / CBS 172.66 / WB 5094</strain>
    </source>
</reference>
<evidence type="ECO:0000256" key="1">
    <source>
        <dbReference type="SAM" id="SignalP"/>
    </source>
</evidence>
<dbReference type="STRING" id="690307.A0A1L9WQK8"/>
<gene>
    <name evidence="2" type="ORF">ASPACDRAFT_61968</name>
</gene>
<dbReference type="GeneID" id="30977547"/>
<evidence type="ECO:0008006" key="4">
    <source>
        <dbReference type="Google" id="ProtNLM"/>
    </source>
</evidence>
<name>A0A1L9WQK8_ASPA1</name>
<organism evidence="2 3">
    <name type="scientific">Aspergillus aculeatus (strain ATCC 16872 / CBS 172.66 / WB 5094)</name>
    <dbReference type="NCBI Taxonomy" id="690307"/>
    <lineage>
        <taxon>Eukaryota</taxon>
        <taxon>Fungi</taxon>
        <taxon>Dikarya</taxon>
        <taxon>Ascomycota</taxon>
        <taxon>Pezizomycotina</taxon>
        <taxon>Eurotiomycetes</taxon>
        <taxon>Eurotiomycetidae</taxon>
        <taxon>Eurotiales</taxon>
        <taxon>Aspergillaceae</taxon>
        <taxon>Aspergillus</taxon>
        <taxon>Aspergillus subgen. Circumdati</taxon>
    </lineage>
</organism>
<dbReference type="Gene3D" id="1.20.1280.140">
    <property type="match status" value="1"/>
</dbReference>
<dbReference type="PANTHER" id="PTHR38123">
    <property type="entry name" value="CELL WALL SERINE-THREONINE-RICH GALACTOMANNOPROTEIN MP1 (AFU_ORTHOLOGUE AFUA_4G03240)"/>
    <property type="match status" value="1"/>
</dbReference>
<keyword evidence="1" id="KW-0732">Signal</keyword>
<proteinExistence type="predicted"/>
<evidence type="ECO:0000313" key="3">
    <source>
        <dbReference type="Proteomes" id="UP000184546"/>
    </source>
</evidence>
<dbReference type="OrthoDB" id="3485059at2759"/>
<dbReference type="Proteomes" id="UP000184546">
    <property type="component" value="Unassembled WGS sequence"/>
</dbReference>
<protein>
    <recommendedName>
        <fullName evidence="4">Antigenic cell wall galactomannoprotein</fullName>
    </recommendedName>
</protein>
<dbReference type="RefSeq" id="XP_020054796.1">
    <property type="nucleotide sequence ID" value="XM_020203733.1"/>
</dbReference>
<dbReference type="VEuPathDB" id="FungiDB:ASPACDRAFT_61968"/>
<dbReference type="InterPro" id="IPR021054">
    <property type="entry name" value="Cell_wall_mannoprotein_1"/>
</dbReference>
<keyword evidence="3" id="KW-1185">Reference proteome</keyword>
<dbReference type="AlphaFoldDB" id="A0A1L9WQK8"/>
<sequence>MLKLTLSIVLLLTLLLSPLLATATPASSQPQLTKRDASSVLAAVTTISTQLTTLNTTVSAYPGGLEGSLSALHIQAETIQLEVDLKAAIVTAKRSANFSDAESLSVAQAFVALEPTIASTLANLVAKKSEFDDGLLGVASLSFLVEWDLEQLSFLSSQLGKAVQEKLSATYAALAPLVLDQIAAAFASAIQAYK</sequence>
<dbReference type="PANTHER" id="PTHR38123:SF4">
    <property type="entry name" value="CELL WALL GALACTOMANNOPROTEIN, PUTATIVE (AFU_ORTHOLOGUE AFUA_4G00870)-RELATED"/>
    <property type="match status" value="1"/>
</dbReference>
<dbReference type="OMA" id="DINQGTR"/>